<proteinExistence type="predicted"/>
<evidence type="ECO:0000256" key="1">
    <source>
        <dbReference type="SAM" id="Phobius"/>
    </source>
</evidence>
<name>A0A7Z2GCC2_9BURK</name>
<dbReference type="OrthoDB" id="9100037at2"/>
<feature type="transmembrane region" description="Helical" evidence="1">
    <location>
        <begin position="34"/>
        <end position="56"/>
    </location>
</feature>
<keyword evidence="3" id="KW-1185">Reference proteome</keyword>
<dbReference type="RefSeq" id="WP_158762301.1">
    <property type="nucleotide sequence ID" value="NZ_CP046911.1"/>
</dbReference>
<sequence>MKDLLRRTPFSFLIRLAMRDGTEKLGRFNHMFELSCFCALALMTLAIAGRMIVLIHEENDDTAVFVEIQLALHVALILLLAMTFDVGIKPAFLWLRHGLPHNGSQANRAIAAVLTGLECVVFVFVAPWAMVAFERLRRDLSTARRVTHDLIDRLRVERKAPALM</sequence>
<keyword evidence="1" id="KW-0472">Membrane</keyword>
<keyword evidence="1" id="KW-0812">Transmembrane</keyword>
<dbReference type="AlphaFoldDB" id="A0A7Z2GCC2"/>
<dbReference type="KEGG" id="pacp:FAZ97_29755"/>
<feature type="transmembrane region" description="Helical" evidence="1">
    <location>
        <begin position="109"/>
        <end position="130"/>
    </location>
</feature>
<dbReference type="EMBL" id="CP046911">
    <property type="protein sequence ID" value="QGZ59117.1"/>
    <property type="molecule type" value="Genomic_DNA"/>
</dbReference>
<gene>
    <name evidence="2" type="ORF">FAZ97_29755</name>
</gene>
<evidence type="ECO:0000313" key="3">
    <source>
        <dbReference type="Proteomes" id="UP000434209"/>
    </source>
</evidence>
<organism evidence="2 3">
    <name type="scientific">Paraburkholderia acidiphila</name>
    <dbReference type="NCBI Taxonomy" id="2571747"/>
    <lineage>
        <taxon>Bacteria</taxon>
        <taxon>Pseudomonadati</taxon>
        <taxon>Pseudomonadota</taxon>
        <taxon>Betaproteobacteria</taxon>
        <taxon>Burkholderiales</taxon>
        <taxon>Burkholderiaceae</taxon>
        <taxon>Paraburkholderia</taxon>
    </lineage>
</organism>
<keyword evidence="1" id="KW-1133">Transmembrane helix</keyword>
<evidence type="ECO:0000313" key="2">
    <source>
        <dbReference type="EMBL" id="QGZ59117.1"/>
    </source>
</evidence>
<protein>
    <submittedName>
        <fullName evidence="2">Uncharacterized protein</fullName>
    </submittedName>
</protein>
<feature type="transmembrane region" description="Helical" evidence="1">
    <location>
        <begin position="68"/>
        <end position="88"/>
    </location>
</feature>
<accession>A0A7Z2GCC2</accession>
<reference evidence="2 3" key="1">
    <citation type="submission" date="2019-12" db="EMBL/GenBank/DDBJ databases">
        <title>Paraburkholderia acidiphila 7Q-K02 sp. nov and Paraburkholderia acidisoli DHF22 sp. nov., two strains isolated from forest soil.</title>
        <authorList>
            <person name="Gao Z."/>
            <person name="Qiu L."/>
        </authorList>
    </citation>
    <scope>NUCLEOTIDE SEQUENCE [LARGE SCALE GENOMIC DNA]</scope>
    <source>
        <strain evidence="2 3">7Q-K02</strain>
    </source>
</reference>
<dbReference type="Proteomes" id="UP000434209">
    <property type="component" value="Chromosome 3"/>
</dbReference>